<dbReference type="InterPro" id="IPR003593">
    <property type="entry name" value="AAA+_ATPase"/>
</dbReference>
<dbReference type="Gene3D" id="3.40.50.300">
    <property type="entry name" value="P-loop containing nucleotide triphosphate hydrolases"/>
    <property type="match status" value="1"/>
</dbReference>
<dbReference type="PROSITE" id="PS50163">
    <property type="entry name" value="RECA_3"/>
    <property type="match status" value="1"/>
</dbReference>
<dbReference type="SUPFAM" id="SSF52540">
    <property type="entry name" value="P-loop containing nucleoside triphosphate hydrolases"/>
    <property type="match status" value="1"/>
</dbReference>
<dbReference type="InterPro" id="IPR020584">
    <property type="entry name" value="DNA_recomb/repair_RecA_CS"/>
</dbReference>
<comment type="similarity">
    <text evidence="1 7 9">Belongs to the RecA family.</text>
</comment>
<evidence type="ECO:0000256" key="7">
    <source>
        <dbReference type="HAMAP-Rule" id="MF_00268"/>
    </source>
</evidence>
<keyword evidence="7 9" id="KW-0227">DNA damage</keyword>
<keyword evidence="5 7" id="KW-0238">DNA-binding</keyword>
<dbReference type="PRINTS" id="PR00142">
    <property type="entry name" value="RECA"/>
</dbReference>
<protein>
    <recommendedName>
        <fullName evidence="2 7">Protein RecA</fullName>
    </recommendedName>
    <alternativeName>
        <fullName evidence="7 8">Recombinase A</fullName>
    </alternativeName>
</protein>
<comment type="caution">
    <text evidence="12">The sequence shown here is derived from an EMBL/GenBank/DDBJ whole genome shotgun (WGS) entry which is preliminary data.</text>
</comment>
<keyword evidence="7" id="KW-0963">Cytoplasm</keyword>
<dbReference type="InterPro" id="IPR049261">
    <property type="entry name" value="RecA-like_C"/>
</dbReference>
<dbReference type="PROSITE" id="PS00321">
    <property type="entry name" value="RECA_1"/>
    <property type="match status" value="1"/>
</dbReference>
<dbReference type="InterPro" id="IPR049428">
    <property type="entry name" value="RecA-like_N"/>
</dbReference>
<keyword evidence="6 7" id="KW-0233">DNA recombination</keyword>
<proteinExistence type="inferred from homology"/>
<name>A0ABR7Y9N4_9SPHI</name>
<dbReference type="Pfam" id="PF00154">
    <property type="entry name" value="RecA_N"/>
    <property type="match status" value="1"/>
</dbReference>
<evidence type="ECO:0000259" key="11">
    <source>
        <dbReference type="PROSITE" id="PS50163"/>
    </source>
</evidence>
<evidence type="ECO:0000256" key="2">
    <source>
        <dbReference type="ARBA" id="ARBA00015553"/>
    </source>
</evidence>
<dbReference type="EMBL" id="JACOIJ010000001">
    <property type="protein sequence ID" value="MBD1428004.1"/>
    <property type="molecule type" value="Genomic_DNA"/>
</dbReference>
<evidence type="ECO:0000256" key="5">
    <source>
        <dbReference type="ARBA" id="ARBA00023125"/>
    </source>
</evidence>
<accession>A0ABR7Y9N4</accession>
<evidence type="ECO:0000256" key="4">
    <source>
        <dbReference type="ARBA" id="ARBA00022840"/>
    </source>
</evidence>
<evidence type="ECO:0000259" key="10">
    <source>
        <dbReference type="PROSITE" id="PS50162"/>
    </source>
</evidence>
<dbReference type="HAMAP" id="MF_00268">
    <property type="entry name" value="RecA"/>
    <property type="match status" value="1"/>
</dbReference>
<evidence type="ECO:0000256" key="8">
    <source>
        <dbReference type="RuleBase" id="RU000526"/>
    </source>
</evidence>
<organism evidence="12 13">
    <name type="scientific">Sphingobacterium litopenaei</name>
    <dbReference type="NCBI Taxonomy" id="2763500"/>
    <lineage>
        <taxon>Bacteria</taxon>
        <taxon>Pseudomonadati</taxon>
        <taxon>Bacteroidota</taxon>
        <taxon>Sphingobacteriia</taxon>
        <taxon>Sphingobacteriales</taxon>
        <taxon>Sphingobacteriaceae</taxon>
        <taxon>Sphingobacterium</taxon>
    </lineage>
</organism>
<evidence type="ECO:0000256" key="9">
    <source>
        <dbReference type="RuleBase" id="RU004527"/>
    </source>
</evidence>
<dbReference type="InterPro" id="IPR013765">
    <property type="entry name" value="DNA_recomb/repair_RecA"/>
</dbReference>
<dbReference type="SUPFAM" id="SSF54752">
    <property type="entry name" value="RecA protein, C-terminal domain"/>
    <property type="match status" value="1"/>
</dbReference>
<evidence type="ECO:0000313" key="12">
    <source>
        <dbReference type="EMBL" id="MBD1428004.1"/>
    </source>
</evidence>
<dbReference type="PANTHER" id="PTHR45900:SF1">
    <property type="entry name" value="MITOCHONDRIAL DNA REPAIR PROTEIN RECA HOMOLOG-RELATED"/>
    <property type="match status" value="1"/>
</dbReference>
<keyword evidence="7 8" id="KW-0234">DNA repair</keyword>
<evidence type="ECO:0000256" key="1">
    <source>
        <dbReference type="ARBA" id="ARBA00009391"/>
    </source>
</evidence>
<feature type="binding site" evidence="7">
    <location>
        <begin position="66"/>
        <end position="73"/>
    </location>
    <ligand>
        <name>ATP</name>
        <dbReference type="ChEBI" id="CHEBI:30616"/>
    </ligand>
</feature>
<evidence type="ECO:0000313" key="13">
    <source>
        <dbReference type="Proteomes" id="UP000651271"/>
    </source>
</evidence>
<sequence>MSNADKLKALQLTLDKLEKSYGKGTIMKLGDSAVEPIEAISTGSLGLDIALGIGGVPKGRIIEIYGPESSGKTTLATHIVAEAQKKGGIAAIIDAEHAFDKYYAQKLGVDVENLLISQPDNGEQALEIADNLIRSGAIDVIVIDSVAALVPKGEIEGEMGDSKMGLQARLMSQALRKLTGTISKTNCCCIFINQLREKIGVMFGNPETTTGGNALKFYASVRLDIRRTSQIKDSDEVSGNRVKVKIVKNKVAPPFRIAEFDIMFGEGISKVGEIIDLGVEYNIIKKSGSWFSYGDTKLGQGRDSVKNLLLDNPDLADELEAKIRAEVSGEALDQAALENEE</sequence>
<dbReference type="Pfam" id="PF21096">
    <property type="entry name" value="RecA_C"/>
    <property type="match status" value="1"/>
</dbReference>
<keyword evidence="4 7" id="KW-0067">ATP-binding</keyword>
<dbReference type="NCBIfam" id="TIGR02012">
    <property type="entry name" value="tigrfam_recA"/>
    <property type="match status" value="1"/>
</dbReference>
<feature type="domain" description="RecA family profile 1" evidence="10">
    <location>
        <begin position="36"/>
        <end position="195"/>
    </location>
</feature>
<evidence type="ECO:0000256" key="6">
    <source>
        <dbReference type="ARBA" id="ARBA00023172"/>
    </source>
</evidence>
<dbReference type="PROSITE" id="PS50162">
    <property type="entry name" value="RECA_2"/>
    <property type="match status" value="1"/>
</dbReference>
<dbReference type="InterPro" id="IPR023400">
    <property type="entry name" value="RecA_C_sf"/>
</dbReference>
<comment type="subcellular location">
    <subcellularLocation>
        <location evidence="7">Cytoplasm</location>
    </subcellularLocation>
</comment>
<dbReference type="Proteomes" id="UP000651271">
    <property type="component" value="Unassembled WGS sequence"/>
</dbReference>
<keyword evidence="7 8" id="KW-0742">SOS response</keyword>
<feature type="domain" description="RecA family profile 2" evidence="11">
    <location>
        <begin position="200"/>
        <end position="273"/>
    </location>
</feature>
<dbReference type="RefSeq" id="WP_165289853.1">
    <property type="nucleotide sequence ID" value="NZ_JACOIJ010000001.1"/>
</dbReference>
<keyword evidence="13" id="KW-1185">Reference proteome</keyword>
<dbReference type="SMART" id="SM00382">
    <property type="entry name" value="AAA"/>
    <property type="match status" value="1"/>
</dbReference>
<gene>
    <name evidence="7 12" type="primary">recA</name>
    <name evidence="12" type="ORF">H8B04_00225</name>
</gene>
<dbReference type="InterPro" id="IPR027417">
    <property type="entry name" value="P-loop_NTPase"/>
</dbReference>
<keyword evidence="3 7" id="KW-0547">Nucleotide-binding</keyword>
<dbReference type="CDD" id="cd00983">
    <property type="entry name" value="RecA"/>
    <property type="match status" value="1"/>
</dbReference>
<reference evidence="12 13" key="1">
    <citation type="submission" date="2020-08" db="EMBL/GenBank/DDBJ databases">
        <title>Sphingobacterium sp. DN04309 isolated from aquaculture water.</title>
        <authorList>
            <person name="Zhang M."/>
        </authorList>
    </citation>
    <scope>NUCLEOTIDE SEQUENCE [LARGE SCALE GENOMIC DNA]</scope>
    <source>
        <strain evidence="12 13">DN04309</strain>
    </source>
</reference>
<dbReference type="PANTHER" id="PTHR45900">
    <property type="entry name" value="RECA"/>
    <property type="match status" value="1"/>
</dbReference>
<comment type="function">
    <text evidence="7">Can catalyze the hydrolysis of ATP in the presence of single-stranded DNA, the ATP-dependent uptake of single-stranded DNA by duplex DNA, and the ATP-dependent hybridization of homologous single-stranded DNAs. It interacts with LexA causing its activation and leading to its autocatalytic cleavage.</text>
</comment>
<dbReference type="InterPro" id="IPR020587">
    <property type="entry name" value="RecA_monomer-monomer_interface"/>
</dbReference>
<dbReference type="InterPro" id="IPR020588">
    <property type="entry name" value="RecA_ATP-bd"/>
</dbReference>
<evidence type="ECO:0000256" key="3">
    <source>
        <dbReference type="ARBA" id="ARBA00022741"/>
    </source>
</evidence>